<feature type="region of interest" description="Disordered" evidence="2">
    <location>
        <begin position="1"/>
        <end position="31"/>
    </location>
</feature>
<proteinExistence type="predicted"/>
<gene>
    <name evidence="4" type="ORF">RJ640_007754</name>
</gene>
<name>A0AA88QJE9_9ASTE</name>
<evidence type="ECO:0000256" key="2">
    <source>
        <dbReference type="SAM" id="MobiDB-lite"/>
    </source>
</evidence>
<dbReference type="EMBL" id="JAVXUO010002999">
    <property type="protein sequence ID" value="KAK2967688.1"/>
    <property type="molecule type" value="Genomic_DNA"/>
</dbReference>
<keyword evidence="1" id="KW-0862">Zinc</keyword>
<keyword evidence="1" id="KW-0479">Metal-binding</keyword>
<feature type="domain" description="CCHC-type" evidence="3">
    <location>
        <begin position="36"/>
        <end position="52"/>
    </location>
</feature>
<evidence type="ECO:0000259" key="3">
    <source>
        <dbReference type="PROSITE" id="PS50158"/>
    </source>
</evidence>
<dbReference type="SMART" id="SM00343">
    <property type="entry name" value="ZnF_C2HC"/>
    <property type="match status" value="1"/>
</dbReference>
<reference evidence="4" key="1">
    <citation type="submission" date="2022-12" db="EMBL/GenBank/DDBJ databases">
        <title>Draft genome assemblies for two species of Escallonia (Escalloniales).</title>
        <authorList>
            <person name="Chanderbali A."/>
            <person name="Dervinis C."/>
            <person name="Anghel I."/>
            <person name="Soltis D."/>
            <person name="Soltis P."/>
            <person name="Zapata F."/>
        </authorList>
    </citation>
    <scope>NUCLEOTIDE SEQUENCE</scope>
    <source>
        <strain evidence="4">UCBG92.1500</strain>
        <tissue evidence="4">Leaf</tissue>
    </source>
</reference>
<keyword evidence="1" id="KW-0863">Zinc-finger</keyword>
<dbReference type="Pfam" id="PF00098">
    <property type="entry name" value="zf-CCHC"/>
    <property type="match status" value="1"/>
</dbReference>
<dbReference type="AlphaFoldDB" id="A0AA88QJE9"/>
<feature type="compositionally biased region" description="Polar residues" evidence="2">
    <location>
        <begin position="92"/>
        <end position="103"/>
    </location>
</feature>
<evidence type="ECO:0000313" key="4">
    <source>
        <dbReference type="EMBL" id="KAK2967688.1"/>
    </source>
</evidence>
<dbReference type="InterPro" id="IPR036875">
    <property type="entry name" value="Znf_CCHC_sf"/>
</dbReference>
<keyword evidence="5" id="KW-1185">Reference proteome</keyword>
<dbReference type="InterPro" id="IPR001878">
    <property type="entry name" value="Znf_CCHC"/>
</dbReference>
<protein>
    <recommendedName>
        <fullName evidence="3">CCHC-type domain-containing protein</fullName>
    </recommendedName>
</protein>
<organism evidence="4 5">
    <name type="scientific">Escallonia rubra</name>
    <dbReference type="NCBI Taxonomy" id="112253"/>
    <lineage>
        <taxon>Eukaryota</taxon>
        <taxon>Viridiplantae</taxon>
        <taxon>Streptophyta</taxon>
        <taxon>Embryophyta</taxon>
        <taxon>Tracheophyta</taxon>
        <taxon>Spermatophyta</taxon>
        <taxon>Magnoliopsida</taxon>
        <taxon>eudicotyledons</taxon>
        <taxon>Gunneridae</taxon>
        <taxon>Pentapetalae</taxon>
        <taxon>asterids</taxon>
        <taxon>campanulids</taxon>
        <taxon>Escalloniales</taxon>
        <taxon>Escalloniaceae</taxon>
        <taxon>Escallonia</taxon>
    </lineage>
</organism>
<evidence type="ECO:0000313" key="5">
    <source>
        <dbReference type="Proteomes" id="UP001187471"/>
    </source>
</evidence>
<dbReference type="GO" id="GO:0008270">
    <property type="term" value="F:zinc ion binding"/>
    <property type="evidence" value="ECO:0007669"/>
    <property type="project" value="UniProtKB-KW"/>
</dbReference>
<dbReference type="SUPFAM" id="SSF57756">
    <property type="entry name" value="Retrovirus zinc finger-like domains"/>
    <property type="match status" value="1"/>
</dbReference>
<dbReference type="PROSITE" id="PS50158">
    <property type="entry name" value="ZF_CCHC"/>
    <property type="match status" value="1"/>
</dbReference>
<dbReference type="Proteomes" id="UP001187471">
    <property type="component" value="Unassembled WGS sequence"/>
</dbReference>
<evidence type="ECO:0000256" key="1">
    <source>
        <dbReference type="PROSITE-ProRule" id="PRU00047"/>
    </source>
</evidence>
<accession>A0AA88QJE9</accession>
<feature type="region of interest" description="Disordered" evidence="2">
    <location>
        <begin position="79"/>
        <end position="103"/>
    </location>
</feature>
<sequence>MKESKGNVRGTAQMTGKVAKRHKGKGSDRKDMSNVKCYNCNQKGHFARECTKPKKEAVSLRIFSQSLEITRHKHEGQLLHRTASPPLGSPSAEESSTVTANESRSGHLSLGVSVAVEGCAFDDCHGGGSDGAVAEVACLVMAAVVDYDGVKWAGAKVTICRSVAELVMKTHDDRFVDENLR</sequence>
<dbReference type="Gene3D" id="4.10.60.10">
    <property type="entry name" value="Zinc finger, CCHC-type"/>
    <property type="match status" value="1"/>
</dbReference>
<comment type="caution">
    <text evidence="4">The sequence shown here is derived from an EMBL/GenBank/DDBJ whole genome shotgun (WGS) entry which is preliminary data.</text>
</comment>
<dbReference type="GO" id="GO:0003676">
    <property type="term" value="F:nucleic acid binding"/>
    <property type="evidence" value="ECO:0007669"/>
    <property type="project" value="InterPro"/>
</dbReference>